<evidence type="ECO:0000259" key="1">
    <source>
        <dbReference type="Pfam" id="PF14392"/>
    </source>
</evidence>
<sequence>MDPAQVSELFQDAVQIASNNIIFSLNPGEVDEPQAPNQNAIKGWKWKEIEDGLIQFMFANRNVAMNVLARRPWFFVDRSCIPPFYWNLSNLKELASGASPVYELPQGIEDAVGMSNLKFQATIDLNKPVFSGFFLRRQRLKDLWIQYKYERLPKMCFKCGLLTHDQSICFKPPTDVKDDKGNFYPMYGIWLKTDAKEKSTFTTRLAKWLQDWVFQKRLFLDPTL</sequence>
<dbReference type="PANTHER" id="PTHR31286">
    <property type="entry name" value="GLYCINE-RICH CELL WALL STRUCTURAL PROTEIN 1.8-LIKE"/>
    <property type="match status" value="1"/>
</dbReference>
<organism evidence="2 3">
    <name type="scientific">Cannabis sativa</name>
    <name type="common">Hemp</name>
    <name type="synonym">Marijuana</name>
    <dbReference type="NCBI Taxonomy" id="3483"/>
    <lineage>
        <taxon>Eukaryota</taxon>
        <taxon>Viridiplantae</taxon>
        <taxon>Streptophyta</taxon>
        <taxon>Embryophyta</taxon>
        <taxon>Tracheophyta</taxon>
        <taxon>Spermatophyta</taxon>
        <taxon>Magnoliopsida</taxon>
        <taxon>eudicotyledons</taxon>
        <taxon>Gunneridae</taxon>
        <taxon>Pentapetalae</taxon>
        <taxon>rosids</taxon>
        <taxon>fabids</taxon>
        <taxon>Rosales</taxon>
        <taxon>Cannabaceae</taxon>
        <taxon>Cannabis</taxon>
    </lineage>
</organism>
<proteinExistence type="predicted"/>
<dbReference type="InterPro" id="IPR040256">
    <property type="entry name" value="At4g02000-like"/>
</dbReference>
<dbReference type="InterPro" id="IPR025836">
    <property type="entry name" value="Zn_knuckle_CX2CX4HX4C"/>
</dbReference>
<dbReference type="PANTHER" id="PTHR31286:SF180">
    <property type="entry name" value="OS10G0362600 PROTEIN"/>
    <property type="match status" value="1"/>
</dbReference>
<reference evidence="2 3" key="1">
    <citation type="journal article" date="2020" name="bioRxiv">
        <title>Sequence and annotation of 42 cannabis genomes reveals extensive copy number variation in cannabinoid synthesis and pathogen resistance genes.</title>
        <authorList>
            <person name="Mckernan K.J."/>
            <person name="Helbert Y."/>
            <person name="Kane L.T."/>
            <person name="Ebling H."/>
            <person name="Zhang L."/>
            <person name="Liu B."/>
            <person name="Eaton Z."/>
            <person name="Mclaughlin S."/>
            <person name="Kingan S."/>
            <person name="Baybayan P."/>
            <person name="Concepcion G."/>
            <person name="Jordan M."/>
            <person name="Riva A."/>
            <person name="Barbazuk W."/>
            <person name="Harkins T."/>
        </authorList>
    </citation>
    <scope>NUCLEOTIDE SEQUENCE [LARGE SCALE GENOMIC DNA]</scope>
    <source>
        <strain evidence="3">cv. Jamaican Lion 4</strain>
        <tissue evidence="2">Leaf</tissue>
    </source>
</reference>
<evidence type="ECO:0000313" key="2">
    <source>
        <dbReference type="EMBL" id="KAF4382132.1"/>
    </source>
</evidence>
<dbReference type="Pfam" id="PF14392">
    <property type="entry name" value="zf-CCHC_4"/>
    <property type="match status" value="1"/>
</dbReference>
<protein>
    <recommendedName>
        <fullName evidence="1">Zinc knuckle CX2CX4HX4C domain-containing protein</fullName>
    </recommendedName>
</protein>
<comment type="caution">
    <text evidence="2">The sequence shown here is derived from an EMBL/GenBank/DDBJ whole genome shotgun (WGS) entry which is preliminary data.</text>
</comment>
<keyword evidence="3" id="KW-1185">Reference proteome</keyword>
<feature type="domain" description="Zinc knuckle CX2CX4HX4C" evidence="1">
    <location>
        <begin position="138"/>
        <end position="169"/>
    </location>
</feature>
<name>A0A7J6GH06_CANSA</name>
<dbReference type="EMBL" id="JAATIQ010000104">
    <property type="protein sequence ID" value="KAF4382132.1"/>
    <property type="molecule type" value="Genomic_DNA"/>
</dbReference>
<accession>A0A7J6GH06</accession>
<gene>
    <name evidence="2" type="ORF">G4B88_009422</name>
</gene>
<dbReference type="Proteomes" id="UP000583929">
    <property type="component" value="Unassembled WGS sequence"/>
</dbReference>
<evidence type="ECO:0000313" key="3">
    <source>
        <dbReference type="Proteomes" id="UP000583929"/>
    </source>
</evidence>
<dbReference type="AlphaFoldDB" id="A0A7J6GH06"/>